<evidence type="ECO:0000256" key="2">
    <source>
        <dbReference type="ARBA" id="ARBA00022448"/>
    </source>
</evidence>
<evidence type="ECO:0000256" key="6">
    <source>
        <dbReference type="SAM" id="Phobius"/>
    </source>
</evidence>
<evidence type="ECO:0000256" key="5">
    <source>
        <dbReference type="ARBA" id="ARBA00023136"/>
    </source>
</evidence>
<feature type="transmembrane region" description="Helical" evidence="6">
    <location>
        <begin position="260"/>
        <end position="277"/>
    </location>
</feature>
<name>A0A835CVM3_APHGI</name>
<dbReference type="Gene3D" id="1.20.1250.20">
    <property type="entry name" value="MFS general substrate transporter like domains"/>
    <property type="match status" value="1"/>
</dbReference>
<comment type="subcellular location">
    <subcellularLocation>
        <location evidence="1">Membrane</location>
        <topology evidence="1">Multi-pass membrane protein</topology>
    </subcellularLocation>
</comment>
<dbReference type="PANTHER" id="PTHR23504:SF14">
    <property type="entry name" value="MAJOR FACILITATOR SUPERFAMILY DOMAIN-CONTAINING PROTEIN 9"/>
    <property type="match status" value="1"/>
</dbReference>
<dbReference type="PRINTS" id="PR01035">
    <property type="entry name" value="TCRTETA"/>
</dbReference>
<keyword evidence="5 6" id="KW-0472">Membrane</keyword>
<accession>A0A835CVM3</accession>
<feature type="transmembrane region" description="Helical" evidence="6">
    <location>
        <begin position="161"/>
        <end position="183"/>
    </location>
</feature>
<protein>
    <recommendedName>
        <fullName evidence="7">Major facilitator superfamily (MFS) profile domain-containing protein</fullName>
    </recommendedName>
</protein>
<dbReference type="EMBL" id="JACMRX010000002">
    <property type="protein sequence ID" value="KAF7994535.1"/>
    <property type="molecule type" value="Genomic_DNA"/>
</dbReference>
<keyword evidence="2" id="KW-0813">Transport</keyword>
<dbReference type="InterPro" id="IPR001958">
    <property type="entry name" value="Tet-R_TetA/multi-R_MdtG-like"/>
</dbReference>
<sequence length="408" mass="45057">MNSIKKKNNVNWIYLVIFLDFFAVSLVLPSMSMYLKNLGASYSMIGAMSSTYAFTQLISGPIIGSLSDRMGRKNILLISCLIIGCCYSAVGLLSSLFIILLLRATIGVFKHTQVLIRAIIVDQVAENQQPLIFGRLKSVIGISFSLGPIIGGHLTEIDGGFTYVALTAGILFGFNTVVVYLFFNETLSDIKKPNVPDEKPQRLIDGMITAIDDLKSINWLIFGDVFILKFMSSLASVAYYSNYNLRLQARFDVSPKVSGYTIAFQSMIGVLTGFLISKINDKFYTNDVNYKKRNTHSFMLMTLTYSLSYLSPNLMIFLISGMFFQIAHMILRVSLTNVVIQRSPVSKQGSVAGFDQSIISIARMITPLTVGIIEDMFGSSSGILLSIFTSIIGLFVSLTFTTSHIKAS</sequence>
<organism evidence="8 9">
    <name type="scientific">Aphidius gifuensis</name>
    <name type="common">Parasitoid wasp</name>
    <dbReference type="NCBI Taxonomy" id="684658"/>
    <lineage>
        <taxon>Eukaryota</taxon>
        <taxon>Metazoa</taxon>
        <taxon>Ecdysozoa</taxon>
        <taxon>Arthropoda</taxon>
        <taxon>Hexapoda</taxon>
        <taxon>Insecta</taxon>
        <taxon>Pterygota</taxon>
        <taxon>Neoptera</taxon>
        <taxon>Endopterygota</taxon>
        <taxon>Hymenoptera</taxon>
        <taxon>Apocrita</taxon>
        <taxon>Ichneumonoidea</taxon>
        <taxon>Braconidae</taxon>
        <taxon>Aphidiinae</taxon>
        <taxon>Aphidius</taxon>
    </lineage>
</organism>
<gene>
    <name evidence="8" type="ORF">HCN44_004007</name>
</gene>
<dbReference type="InterPro" id="IPR011701">
    <property type="entry name" value="MFS"/>
</dbReference>
<evidence type="ECO:0000256" key="4">
    <source>
        <dbReference type="ARBA" id="ARBA00022989"/>
    </source>
</evidence>
<evidence type="ECO:0000313" key="8">
    <source>
        <dbReference type="EMBL" id="KAF7994535.1"/>
    </source>
</evidence>
<proteinExistence type="predicted"/>
<dbReference type="InterPro" id="IPR020846">
    <property type="entry name" value="MFS_dom"/>
</dbReference>
<reference evidence="8 9" key="1">
    <citation type="submission" date="2020-08" db="EMBL/GenBank/DDBJ databases">
        <title>Aphidius gifuensis genome sequencing and assembly.</title>
        <authorList>
            <person name="Du Z."/>
        </authorList>
    </citation>
    <scope>NUCLEOTIDE SEQUENCE [LARGE SCALE GENOMIC DNA]</scope>
    <source>
        <strain evidence="8">YNYX2018</strain>
        <tissue evidence="8">Adults</tissue>
    </source>
</reference>
<feature type="transmembrane region" description="Helical" evidence="6">
    <location>
        <begin position="75"/>
        <end position="102"/>
    </location>
</feature>
<dbReference type="PROSITE" id="PS50850">
    <property type="entry name" value="MFS"/>
    <property type="match status" value="1"/>
</dbReference>
<keyword evidence="4 6" id="KW-1133">Transmembrane helix</keyword>
<keyword evidence="9" id="KW-1185">Reference proteome</keyword>
<evidence type="ECO:0000256" key="3">
    <source>
        <dbReference type="ARBA" id="ARBA00022692"/>
    </source>
</evidence>
<evidence type="ECO:0000259" key="7">
    <source>
        <dbReference type="PROSITE" id="PS50850"/>
    </source>
</evidence>
<evidence type="ECO:0000313" key="9">
    <source>
        <dbReference type="Proteomes" id="UP000639338"/>
    </source>
</evidence>
<dbReference type="GO" id="GO:0016020">
    <property type="term" value="C:membrane"/>
    <property type="evidence" value="ECO:0007669"/>
    <property type="project" value="UniProtKB-SubCell"/>
</dbReference>
<dbReference type="GO" id="GO:0022857">
    <property type="term" value="F:transmembrane transporter activity"/>
    <property type="evidence" value="ECO:0007669"/>
    <property type="project" value="InterPro"/>
</dbReference>
<dbReference type="OrthoDB" id="440553at2759"/>
<feature type="transmembrane region" description="Helical" evidence="6">
    <location>
        <begin position="298"/>
        <end position="324"/>
    </location>
</feature>
<dbReference type="AlphaFoldDB" id="A0A835CVM3"/>
<feature type="domain" description="Major facilitator superfamily (MFS) profile" evidence="7">
    <location>
        <begin position="9"/>
        <end position="405"/>
    </location>
</feature>
<evidence type="ECO:0000256" key="1">
    <source>
        <dbReference type="ARBA" id="ARBA00004141"/>
    </source>
</evidence>
<feature type="transmembrane region" description="Helical" evidence="6">
    <location>
        <begin position="217"/>
        <end position="240"/>
    </location>
</feature>
<feature type="transmembrane region" description="Helical" evidence="6">
    <location>
        <begin position="41"/>
        <end position="63"/>
    </location>
</feature>
<comment type="caution">
    <text evidence="8">The sequence shown here is derived from an EMBL/GenBank/DDBJ whole genome shotgun (WGS) entry which is preliminary data.</text>
</comment>
<dbReference type="SUPFAM" id="SSF103473">
    <property type="entry name" value="MFS general substrate transporter"/>
    <property type="match status" value="1"/>
</dbReference>
<dbReference type="InterPro" id="IPR036259">
    <property type="entry name" value="MFS_trans_sf"/>
</dbReference>
<feature type="transmembrane region" description="Helical" evidence="6">
    <location>
        <begin position="383"/>
        <end position="402"/>
    </location>
</feature>
<keyword evidence="3 6" id="KW-0812">Transmembrane</keyword>
<dbReference type="PANTHER" id="PTHR23504">
    <property type="entry name" value="MAJOR FACILITATOR SUPERFAMILY DOMAIN-CONTAINING PROTEIN 10"/>
    <property type="match status" value="1"/>
</dbReference>
<dbReference type="Pfam" id="PF07690">
    <property type="entry name" value="MFS_1"/>
    <property type="match status" value="1"/>
</dbReference>
<dbReference type="Proteomes" id="UP000639338">
    <property type="component" value="Unassembled WGS sequence"/>
</dbReference>
<feature type="transmembrane region" description="Helical" evidence="6">
    <location>
        <begin position="12"/>
        <end position="35"/>
    </location>
</feature>